<comment type="caution">
    <text evidence="1">The sequence shown here is derived from an EMBL/GenBank/DDBJ whole genome shotgun (WGS) entry which is preliminary data.</text>
</comment>
<accession>A0ABU1S680</accession>
<evidence type="ECO:0000313" key="1">
    <source>
        <dbReference type="EMBL" id="MDR6846551.1"/>
    </source>
</evidence>
<dbReference type="RefSeq" id="WP_310008815.1">
    <property type="nucleotide sequence ID" value="NZ_JAVDTX010000008.1"/>
</dbReference>
<evidence type="ECO:0000313" key="2">
    <source>
        <dbReference type="Proteomes" id="UP001261871"/>
    </source>
</evidence>
<organism evidence="1 2">
    <name type="scientific">Flavobacterium granuli</name>
    <dbReference type="NCBI Taxonomy" id="280093"/>
    <lineage>
        <taxon>Bacteria</taxon>
        <taxon>Pseudomonadati</taxon>
        <taxon>Bacteroidota</taxon>
        <taxon>Flavobacteriia</taxon>
        <taxon>Flavobacteriales</taxon>
        <taxon>Flavobacteriaceae</taxon>
        <taxon>Flavobacterium</taxon>
    </lineage>
</organism>
<dbReference type="EMBL" id="JAVDTX010000008">
    <property type="protein sequence ID" value="MDR6846551.1"/>
    <property type="molecule type" value="Genomic_DNA"/>
</dbReference>
<reference evidence="1 2" key="1">
    <citation type="submission" date="2023-07" db="EMBL/GenBank/DDBJ databases">
        <title>Sorghum-associated microbial communities from plants grown in Nebraska, USA.</title>
        <authorList>
            <person name="Schachtman D."/>
        </authorList>
    </citation>
    <scope>NUCLEOTIDE SEQUENCE [LARGE SCALE GENOMIC DNA]</scope>
    <source>
        <strain evidence="1 2">BE124</strain>
    </source>
</reference>
<proteinExistence type="predicted"/>
<gene>
    <name evidence="1" type="ORF">J2W95_003270</name>
</gene>
<sequence>MKKQNSIDLLVETLSKEFSQIKNFELTQDDPLGNKFFTFIVKNYSELNSFKNLFVHYYLPASLKSSQDFSRELKFSKYKHLIKIENDELKENYFETIRLGYVGAFHKYESYVKNITILMNEFFLDLFENEKYQDIETYLKKTFQIELKRTITKFHASEKINWIANCVKHYDGYPIKEPVLRSFIHHNKNKKIQIEAKEFREDLDDLMKQNQLLLTVLFLVGFHQFMDQDYFKIKDQLTEGKDEKDVIKIKAQFEEIIVRTFNIA</sequence>
<dbReference type="Proteomes" id="UP001261871">
    <property type="component" value="Unassembled WGS sequence"/>
</dbReference>
<keyword evidence="2" id="KW-1185">Reference proteome</keyword>
<name>A0ABU1S680_9FLAO</name>
<protein>
    <submittedName>
        <fullName evidence="1">Uncharacterized protein</fullName>
    </submittedName>
</protein>